<sequence length="202" mass="23534">MTKFTKEALNALLQDLDSMSYIKADDIPEIDLYMDQVTTFMDAHLGSTKRSPEDKVLTKTMINNYAKNNLLPPPVKKKYSKDHMMVLTLIYYLKNVLSIKDIESILKPLAQQYFANDEQISLEAIYEQIRYQAKEQMTTLRDDLNKSFTAGEEALKELNLDEEKHASLELFTIIANLSFDVYMKKYLIEKLIDQITEEEEKK</sequence>
<name>A0ABT1EJ59_9FIRM</name>
<keyword evidence="2" id="KW-1185">Reference proteome</keyword>
<organism evidence="1 2">
    <name type="scientific">Ohessyouella blattaphilus</name>
    <dbReference type="NCBI Taxonomy" id="2949333"/>
    <lineage>
        <taxon>Bacteria</taxon>
        <taxon>Bacillati</taxon>
        <taxon>Bacillota</taxon>
        <taxon>Clostridia</taxon>
        <taxon>Lachnospirales</taxon>
        <taxon>Lachnospiraceae</taxon>
        <taxon>Ohessyouella</taxon>
    </lineage>
</organism>
<proteinExistence type="predicted"/>
<evidence type="ECO:0000313" key="2">
    <source>
        <dbReference type="Proteomes" id="UP001523565"/>
    </source>
</evidence>
<dbReference type="PANTHER" id="PTHR40056">
    <property type="entry name" value="HYPOTHETICAL CYTOSOLIC PROTEIN"/>
    <property type="match status" value="1"/>
</dbReference>
<evidence type="ECO:0000313" key="1">
    <source>
        <dbReference type="EMBL" id="MCP1110739.1"/>
    </source>
</evidence>
<gene>
    <name evidence="1" type="ORF">NK118_10790</name>
</gene>
<dbReference type="Proteomes" id="UP001523565">
    <property type="component" value="Unassembled WGS sequence"/>
</dbReference>
<protein>
    <submittedName>
        <fullName evidence="1">DUF1836 domain-containing protein</fullName>
    </submittedName>
</protein>
<reference evidence="1 2" key="1">
    <citation type="journal article" date="2022" name="Genome Biol. Evol.">
        <title>Host diet, physiology and behaviors set the stage for Lachnospiraceae cladogenesis.</title>
        <authorList>
            <person name="Vera-Ponce De Leon A."/>
            <person name="Schneider M."/>
            <person name="Jahnes B.C."/>
            <person name="Sadowski V."/>
            <person name="Camuy-Velez L.A."/>
            <person name="Duan J."/>
            <person name="Sabree Z.L."/>
        </authorList>
    </citation>
    <scope>NUCLEOTIDE SEQUENCE [LARGE SCALE GENOMIC DNA]</scope>
    <source>
        <strain evidence="1 2">PAL227</strain>
    </source>
</reference>
<dbReference type="RefSeq" id="WP_262069620.1">
    <property type="nucleotide sequence ID" value="NZ_JAMXOC010000017.1"/>
</dbReference>
<comment type="caution">
    <text evidence="1">The sequence shown here is derived from an EMBL/GenBank/DDBJ whole genome shotgun (WGS) entry which is preliminary data.</text>
</comment>
<dbReference type="Pfam" id="PF08876">
    <property type="entry name" value="DUF1836"/>
    <property type="match status" value="1"/>
</dbReference>
<dbReference type="PANTHER" id="PTHR40056:SF1">
    <property type="entry name" value="DUF1836 DOMAIN-CONTAINING PROTEIN"/>
    <property type="match status" value="1"/>
</dbReference>
<accession>A0ABT1EJ59</accession>
<dbReference type="InterPro" id="IPR014975">
    <property type="entry name" value="DUF1836"/>
</dbReference>
<dbReference type="EMBL" id="JAMZFV010000017">
    <property type="protein sequence ID" value="MCP1110739.1"/>
    <property type="molecule type" value="Genomic_DNA"/>
</dbReference>